<dbReference type="SUPFAM" id="SSF53448">
    <property type="entry name" value="Nucleotide-diphospho-sugar transferases"/>
    <property type="match status" value="1"/>
</dbReference>
<name>A0ABY1PPS9_9BACT</name>
<evidence type="ECO:0000256" key="5">
    <source>
        <dbReference type="ARBA" id="ARBA00022475"/>
    </source>
</evidence>
<keyword evidence="6" id="KW-0997">Cell inner membrane</keyword>
<evidence type="ECO:0000256" key="6">
    <source>
        <dbReference type="ARBA" id="ARBA00022519"/>
    </source>
</evidence>
<dbReference type="NCBIfam" id="NF003962">
    <property type="entry name" value="PRK05454.2-5"/>
    <property type="match status" value="1"/>
</dbReference>
<evidence type="ECO:0000256" key="8">
    <source>
        <dbReference type="ARBA" id="ARBA00022679"/>
    </source>
</evidence>
<dbReference type="Gene3D" id="3.90.550.10">
    <property type="entry name" value="Spore Coat Polysaccharide Biosynthesis Protein SpsA, Chain A"/>
    <property type="match status" value="1"/>
</dbReference>
<evidence type="ECO:0000256" key="7">
    <source>
        <dbReference type="ARBA" id="ARBA00022676"/>
    </source>
</evidence>
<evidence type="ECO:0000256" key="2">
    <source>
        <dbReference type="ARBA" id="ARBA00005001"/>
    </source>
</evidence>
<feature type="transmembrane region" description="Helical" evidence="12">
    <location>
        <begin position="53"/>
        <end position="77"/>
    </location>
</feature>
<evidence type="ECO:0000256" key="4">
    <source>
        <dbReference type="ARBA" id="ARBA00020585"/>
    </source>
</evidence>
<dbReference type="CDD" id="cd04191">
    <property type="entry name" value="Glucan_BSP_MdoH"/>
    <property type="match status" value="1"/>
</dbReference>
<comment type="caution">
    <text evidence="14">The sequence shown here is derived from an EMBL/GenBank/DDBJ whole genome shotgun (WGS) entry which is preliminary data.</text>
</comment>
<dbReference type="PANTHER" id="PTHR43867:SF5">
    <property type="entry name" value="GLUCANS BIOSYNTHESIS GLUCOSYLTRANSFERASE H"/>
    <property type="match status" value="1"/>
</dbReference>
<feature type="transmembrane region" description="Helical" evidence="12">
    <location>
        <begin position="443"/>
        <end position="463"/>
    </location>
</feature>
<dbReference type="InterPro" id="IPR029044">
    <property type="entry name" value="Nucleotide-diphossugar_trans"/>
</dbReference>
<feature type="transmembrane region" description="Helical" evidence="12">
    <location>
        <begin position="534"/>
        <end position="551"/>
    </location>
</feature>
<evidence type="ECO:0000256" key="1">
    <source>
        <dbReference type="ARBA" id="ARBA00004429"/>
    </source>
</evidence>
<feature type="transmembrane region" description="Helical" evidence="12">
    <location>
        <begin position="558"/>
        <end position="577"/>
    </location>
</feature>
<keyword evidence="15" id="KW-1185">Reference proteome</keyword>
<evidence type="ECO:0000256" key="3">
    <source>
        <dbReference type="ARBA" id="ARBA00009337"/>
    </source>
</evidence>
<evidence type="ECO:0000256" key="11">
    <source>
        <dbReference type="ARBA" id="ARBA00023136"/>
    </source>
</evidence>
<feature type="transmembrane region" description="Helical" evidence="12">
    <location>
        <begin position="20"/>
        <end position="41"/>
    </location>
</feature>
<sequence>MSESARLRHDQVTRRTRWCVGILTALIWGLGVFAFAAVIVGDSKLRVLEAFSLILFAVLFAWIAFSFALSVVGYFGLRQFRRAAKATSSDLSSDVSGDGAIVGGESRTAILMPVYNESPTRVFAAVASMREQLQCQAGTAGQFDFYILSDTTDPEIWLEEECCWSQLIERFNAGQEATNPTEAASDIDVEADINVYYRHRSQNSARKAGNIADFCENWGGLYEFMIVLDADSLMSGSTMAEMVRRMSVDRSLGILQVPPVPIGRMSLFARLQQFAAAVYGPMFAEGFDRFAGDQGNYWGHNAIIRVNAFMQHCQLPVLPGEAPLGGEILSHDFVEAALMVKAGWKVRIANDLGGSYEECPTTVLDFAKRDQRWCQGNLQHWHLLIGEGVHRVSRLHFLSGILSYMAAPLWLAFLVVCLGAAVANAYQAGERSVPDMTSTMVGLFVVSMALLIVPKLLAIVSTVSVSETRKGLGGVLRVLASAIVETFAAVLFAPIIAVYHSRFVFSNLRGNKVSWNAQQRDEKGVTWSEATQQMWFLTLVGIAVAALFAAWQPFWLVWFAPVILGWSLSIPLTVMLGSRQVGVLLAKLGLLQVASERKPIELMQRHQYWISELEAMHQDEQAGQPNLFERLLVDAKFRQQHLDILRAANAQVRLPGDAPERSLVSIGDGGVAALEPEKRRRLLSDDAWLESLGTL</sequence>
<evidence type="ECO:0000256" key="12">
    <source>
        <dbReference type="SAM" id="Phobius"/>
    </source>
</evidence>
<dbReference type="Proteomes" id="UP001158067">
    <property type="component" value="Unassembled WGS sequence"/>
</dbReference>
<evidence type="ECO:0000259" key="13">
    <source>
        <dbReference type="Pfam" id="PF13632"/>
    </source>
</evidence>
<proteinExistence type="inferred from homology"/>
<gene>
    <name evidence="14" type="ORF">SAMN06265222_101378</name>
</gene>
<dbReference type="InterPro" id="IPR001173">
    <property type="entry name" value="Glyco_trans_2-like"/>
</dbReference>
<keyword evidence="9 12" id="KW-0812">Transmembrane</keyword>
<accession>A0ABY1PPS9</accession>
<comment type="pathway">
    <text evidence="2">Glycan metabolism; osmoregulated periplasmic glucan (OPG) biosynthesis.</text>
</comment>
<feature type="transmembrane region" description="Helical" evidence="12">
    <location>
        <begin position="475"/>
        <end position="499"/>
    </location>
</feature>
<keyword evidence="11 12" id="KW-0472">Membrane</keyword>
<protein>
    <recommendedName>
        <fullName evidence="4">Glucans biosynthesis glucosyltransferase H</fullName>
    </recommendedName>
</protein>
<dbReference type="Pfam" id="PF13632">
    <property type="entry name" value="Glyco_trans_2_3"/>
    <property type="match status" value="1"/>
</dbReference>
<dbReference type="InterPro" id="IPR050321">
    <property type="entry name" value="Glycosyltr_2/OpgH_subfam"/>
</dbReference>
<feature type="domain" description="Glycosyltransferase 2-like" evidence="13">
    <location>
        <begin position="226"/>
        <end position="419"/>
    </location>
</feature>
<evidence type="ECO:0000256" key="9">
    <source>
        <dbReference type="ARBA" id="ARBA00022692"/>
    </source>
</evidence>
<evidence type="ECO:0000313" key="15">
    <source>
        <dbReference type="Proteomes" id="UP001158067"/>
    </source>
</evidence>
<reference evidence="14 15" key="1">
    <citation type="submission" date="2017-05" db="EMBL/GenBank/DDBJ databases">
        <authorList>
            <person name="Varghese N."/>
            <person name="Submissions S."/>
        </authorList>
    </citation>
    <scope>NUCLEOTIDE SEQUENCE [LARGE SCALE GENOMIC DNA]</scope>
    <source>
        <strain evidence="14 15">DSM 25457</strain>
    </source>
</reference>
<keyword evidence="5" id="KW-1003">Cell membrane</keyword>
<comment type="subcellular location">
    <subcellularLocation>
        <location evidence="1">Cell inner membrane</location>
        <topology evidence="1">Multi-pass membrane protein</topology>
    </subcellularLocation>
</comment>
<dbReference type="EMBL" id="FXUG01000001">
    <property type="protein sequence ID" value="SMP39875.1"/>
    <property type="molecule type" value="Genomic_DNA"/>
</dbReference>
<keyword evidence="10 12" id="KW-1133">Transmembrane helix</keyword>
<organism evidence="14 15">
    <name type="scientific">Neorhodopirellula lusitana</name>
    <dbReference type="NCBI Taxonomy" id="445327"/>
    <lineage>
        <taxon>Bacteria</taxon>
        <taxon>Pseudomonadati</taxon>
        <taxon>Planctomycetota</taxon>
        <taxon>Planctomycetia</taxon>
        <taxon>Pirellulales</taxon>
        <taxon>Pirellulaceae</taxon>
        <taxon>Neorhodopirellula</taxon>
    </lineage>
</organism>
<feature type="transmembrane region" description="Helical" evidence="12">
    <location>
        <begin position="401"/>
        <end position="423"/>
    </location>
</feature>
<dbReference type="NCBIfam" id="NF003958">
    <property type="entry name" value="PRK05454.2-1"/>
    <property type="match status" value="1"/>
</dbReference>
<keyword evidence="7" id="KW-0328">Glycosyltransferase</keyword>
<evidence type="ECO:0000313" key="14">
    <source>
        <dbReference type="EMBL" id="SMP39875.1"/>
    </source>
</evidence>
<comment type="similarity">
    <text evidence="3">Belongs to the glycosyltransferase 2 family. OpgH subfamily.</text>
</comment>
<keyword evidence="8" id="KW-0808">Transferase</keyword>
<evidence type="ECO:0000256" key="10">
    <source>
        <dbReference type="ARBA" id="ARBA00022989"/>
    </source>
</evidence>
<dbReference type="PANTHER" id="PTHR43867">
    <property type="entry name" value="CELLULOSE SYNTHASE CATALYTIC SUBUNIT A [UDP-FORMING]"/>
    <property type="match status" value="1"/>
</dbReference>
<dbReference type="RefSeq" id="WP_283430616.1">
    <property type="nucleotide sequence ID" value="NZ_FXUG01000001.1"/>
</dbReference>